<evidence type="ECO:0000256" key="1">
    <source>
        <dbReference type="ARBA" id="ARBA00023157"/>
    </source>
</evidence>
<dbReference type="Proteomes" id="UP000826195">
    <property type="component" value="Unassembled WGS sequence"/>
</dbReference>
<dbReference type="SMART" id="SM00020">
    <property type="entry name" value="Tryp_SPc"/>
    <property type="match status" value="1"/>
</dbReference>
<name>A0AAV7IJ65_COTGL</name>
<comment type="similarity">
    <text evidence="2">Belongs to the peptidase S1 family. CLIP subfamily.</text>
</comment>
<evidence type="ECO:0000313" key="4">
    <source>
        <dbReference type="EMBL" id="KAH0552011.1"/>
    </source>
</evidence>
<dbReference type="EMBL" id="JAHXZJ010001492">
    <property type="protein sequence ID" value="KAH0552011.1"/>
    <property type="molecule type" value="Genomic_DNA"/>
</dbReference>
<proteinExistence type="inferred from homology"/>
<dbReference type="InterPro" id="IPR043504">
    <property type="entry name" value="Peptidase_S1_PA_chymotrypsin"/>
</dbReference>
<sequence length="382" mass="42021">MYIAHPYSLATPFTSRLCGSLLSFFGYTVHTTAVNVFEDDDPVQLNSSCIPLAIVVGHKITTTLPLWLHRSNDGSYIDVGCNKKCHCFHVGNVCNSKLEFFWNHFNPYSQDCCTEKEVQYCSIPDGPINETCGIKKMTVMRQKVNGQAQVGEYPWQAAILTSKEDGGYTYKGAGVLINKQHVLTVASIIKTCDVIRLGEWDLSSNEETCSQQDYKAKKIIKHPGYNSETMENNIALIILDRIVPLAASPHINTACLSSSTPSLGKCWVAGWGGSQELTPETTKTLRDVNIPIVNRDACQQSIQNILGEIYELPGSILCAGEGIMDSCMIDRGAPLVCKSSSGKMEVVGLVSASTGCQLNIPSLFTDVSNFTSWIHQQVFEHY</sequence>
<reference evidence="4 5" key="1">
    <citation type="journal article" date="2021" name="J. Hered.">
        <title>A chromosome-level genome assembly of the parasitoid wasp, Cotesia glomerata (Hymenoptera: Braconidae).</title>
        <authorList>
            <person name="Pinto B.J."/>
            <person name="Weis J.J."/>
            <person name="Gamble T."/>
            <person name="Ode P.J."/>
            <person name="Paul R."/>
            <person name="Zaspel J.M."/>
        </authorList>
    </citation>
    <scope>NUCLEOTIDE SEQUENCE [LARGE SCALE GENOMIC DNA]</scope>
    <source>
        <strain evidence="4">CgM1</strain>
    </source>
</reference>
<keyword evidence="1" id="KW-1015">Disulfide bond</keyword>
<accession>A0AAV7IJ65</accession>
<protein>
    <recommendedName>
        <fullName evidence="3">Peptidase S1 domain-containing protein</fullName>
    </recommendedName>
</protein>
<dbReference type="PROSITE" id="PS50240">
    <property type="entry name" value="TRYPSIN_DOM"/>
    <property type="match status" value="1"/>
</dbReference>
<dbReference type="InterPro" id="IPR009003">
    <property type="entry name" value="Peptidase_S1_PA"/>
</dbReference>
<evidence type="ECO:0000256" key="2">
    <source>
        <dbReference type="ARBA" id="ARBA00024195"/>
    </source>
</evidence>
<dbReference type="Gene3D" id="2.40.10.10">
    <property type="entry name" value="Trypsin-like serine proteases"/>
    <property type="match status" value="2"/>
</dbReference>
<evidence type="ECO:0000259" key="3">
    <source>
        <dbReference type="PROSITE" id="PS50240"/>
    </source>
</evidence>
<dbReference type="GO" id="GO:0004252">
    <property type="term" value="F:serine-type endopeptidase activity"/>
    <property type="evidence" value="ECO:0007669"/>
    <property type="project" value="InterPro"/>
</dbReference>
<comment type="caution">
    <text evidence="4">The sequence shown here is derived from an EMBL/GenBank/DDBJ whole genome shotgun (WGS) entry which is preliminary data.</text>
</comment>
<dbReference type="AlphaFoldDB" id="A0AAV7IJ65"/>
<dbReference type="SUPFAM" id="SSF50494">
    <property type="entry name" value="Trypsin-like serine proteases"/>
    <property type="match status" value="1"/>
</dbReference>
<organism evidence="4 5">
    <name type="scientific">Cotesia glomerata</name>
    <name type="common">Lepidopteran parasitic wasp</name>
    <name type="synonym">Apanteles glomeratus</name>
    <dbReference type="NCBI Taxonomy" id="32391"/>
    <lineage>
        <taxon>Eukaryota</taxon>
        <taxon>Metazoa</taxon>
        <taxon>Ecdysozoa</taxon>
        <taxon>Arthropoda</taxon>
        <taxon>Hexapoda</taxon>
        <taxon>Insecta</taxon>
        <taxon>Pterygota</taxon>
        <taxon>Neoptera</taxon>
        <taxon>Endopterygota</taxon>
        <taxon>Hymenoptera</taxon>
        <taxon>Apocrita</taxon>
        <taxon>Ichneumonoidea</taxon>
        <taxon>Braconidae</taxon>
        <taxon>Microgastrinae</taxon>
        <taxon>Cotesia</taxon>
    </lineage>
</organism>
<dbReference type="InterPro" id="IPR001254">
    <property type="entry name" value="Trypsin_dom"/>
</dbReference>
<dbReference type="CDD" id="cd00190">
    <property type="entry name" value="Tryp_SPc"/>
    <property type="match status" value="1"/>
</dbReference>
<keyword evidence="5" id="KW-1185">Reference proteome</keyword>
<dbReference type="PANTHER" id="PTHR24256">
    <property type="entry name" value="TRYPTASE-RELATED"/>
    <property type="match status" value="1"/>
</dbReference>
<dbReference type="InterPro" id="IPR051487">
    <property type="entry name" value="Ser/Thr_Proteases_Immune/Dev"/>
</dbReference>
<feature type="domain" description="Peptidase S1" evidence="3">
    <location>
        <begin position="143"/>
        <end position="379"/>
    </location>
</feature>
<gene>
    <name evidence="4" type="ORF">KQX54_004134</name>
</gene>
<dbReference type="GO" id="GO:0006508">
    <property type="term" value="P:proteolysis"/>
    <property type="evidence" value="ECO:0007669"/>
    <property type="project" value="InterPro"/>
</dbReference>
<dbReference type="Pfam" id="PF00089">
    <property type="entry name" value="Trypsin"/>
    <property type="match status" value="1"/>
</dbReference>
<evidence type="ECO:0000313" key="5">
    <source>
        <dbReference type="Proteomes" id="UP000826195"/>
    </source>
</evidence>